<keyword evidence="10" id="KW-0807">Transducer</keyword>
<evidence type="ECO:0000256" key="11">
    <source>
        <dbReference type="SAM" id="Phobius"/>
    </source>
</evidence>
<keyword evidence="8" id="KW-0675">Receptor</keyword>
<proteinExistence type="inferred from homology"/>
<feature type="transmembrane region" description="Helical" evidence="11">
    <location>
        <begin position="310"/>
        <end position="329"/>
    </location>
</feature>
<evidence type="ECO:0000313" key="15">
    <source>
        <dbReference type="Proteomes" id="UP000494165"/>
    </source>
</evidence>
<accession>A0A8S1CXC6</accession>
<feature type="transmembrane region" description="Helical" evidence="11">
    <location>
        <begin position="376"/>
        <end position="401"/>
    </location>
</feature>
<dbReference type="Gene3D" id="4.10.1240.10">
    <property type="entry name" value="GPCR, family 2, extracellular hormone receptor domain"/>
    <property type="match status" value="2"/>
</dbReference>
<keyword evidence="4 11" id="KW-0812">Transmembrane</keyword>
<keyword evidence="7 11" id="KW-0472">Membrane</keyword>
<dbReference type="Gene3D" id="1.20.1070.10">
    <property type="entry name" value="Rhodopsin 7-helix transmembrane proteins"/>
    <property type="match status" value="1"/>
</dbReference>
<keyword evidence="5 11" id="KW-1133">Transmembrane helix</keyword>
<comment type="similarity">
    <text evidence="2">Belongs to the G-protein coupled receptor 2 family.</text>
</comment>
<evidence type="ECO:0000259" key="13">
    <source>
        <dbReference type="PROSITE" id="PS50261"/>
    </source>
</evidence>
<name>A0A8S1CXC6_9INSE</name>
<dbReference type="InterPro" id="IPR017983">
    <property type="entry name" value="GPCR_2_secretin-like_CS"/>
</dbReference>
<evidence type="ECO:0000256" key="3">
    <source>
        <dbReference type="ARBA" id="ARBA00022475"/>
    </source>
</evidence>
<evidence type="ECO:0000256" key="10">
    <source>
        <dbReference type="ARBA" id="ARBA00023224"/>
    </source>
</evidence>
<comment type="caution">
    <text evidence="14">The sequence shown here is derived from an EMBL/GenBank/DDBJ whole genome shotgun (WGS) entry which is preliminary data.</text>
</comment>
<keyword evidence="3" id="KW-1003">Cell membrane</keyword>
<dbReference type="SUPFAM" id="SSF111418">
    <property type="entry name" value="Hormone receptor domain"/>
    <property type="match status" value="2"/>
</dbReference>
<evidence type="ECO:0000256" key="7">
    <source>
        <dbReference type="ARBA" id="ARBA00023136"/>
    </source>
</evidence>
<dbReference type="GO" id="GO:0007166">
    <property type="term" value="P:cell surface receptor signaling pathway"/>
    <property type="evidence" value="ECO:0007669"/>
    <property type="project" value="InterPro"/>
</dbReference>
<evidence type="ECO:0008006" key="16">
    <source>
        <dbReference type="Google" id="ProtNLM"/>
    </source>
</evidence>
<dbReference type="PROSITE" id="PS50227">
    <property type="entry name" value="G_PROTEIN_RECEP_F2_3"/>
    <property type="match status" value="2"/>
</dbReference>
<comment type="subcellular location">
    <subcellularLocation>
        <location evidence="1">Cell membrane</location>
        <topology evidence="1">Multi-pass membrane protein</topology>
    </subcellularLocation>
</comment>
<dbReference type="GO" id="GO:0007188">
    <property type="term" value="P:adenylate cyclase-modulating G protein-coupled receptor signaling pathway"/>
    <property type="evidence" value="ECO:0007669"/>
    <property type="project" value="TreeGrafter"/>
</dbReference>
<reference evidence="14 15" key="1">
    <citation type="submission" date="2020-04" db="EMBL/GenBank/DDBJ databases">
        <authorList>
            <person name="Alioto T."/>
            <person name="Alioto T."/>
            <person name="Gomez Garrido J."/>
        </authorList>
    </citation>
    <scope>NUCLEOTIDE SEQUENCE [LARGE SCALE GENOMIC DNA]</scope>
</reference>
<evidence type="ECO:0000256" key="8">
    <source>
        <dbReference type="ARBA" id="ARBA00023170"/>
    </source>
</evidence>
<protein>
    <recommendedName>
        <fullName evidence="16">Calcitonin receptor</fullName>
    </recommendedName>
</protein>
<dbReference type="InterPro" id="IPR001879">
    <property type="entry name" value="GPCR_2_extracellular_dom"/>
</dbReference>
<keyword evidence="15" id="KW-1185">Reference proteome</keyword>
<organism evidence="14 15">
    <name type="scientific">Cloeon dipterum</name>
    <dbReference type="NCBI Taxonomy" id="197152"/>
    <lineage>
        <taxon>Eukaryota</taxon>
        <taxon>Metazoa</taxon>
        <taxon>Ecdysozoa</taxon>
        <taxon>Arthropoda</taxon>
        <taxon>Hexapoda</taxon>
        <taxon>Insecta</taxon>
        <taxon>Pterygota</taxon>
        <taxon>Palaeoptera</taxon>
        <taxon>Ephemeroptera</taxon>
        <taxon>Pisciforma</taxon>
        <taxon>Baetidae</taxon>
        <taxon>Cloeon</taxon>
    </lineage>
</organism>
<evidence type="ECO:0000313" key="14">
    <source>
        <dbReference type="EMBL" id="CAB3372772.1"/>
    </source>
</evidence>
<feature type="transmembrane region" description="Helical" evidence="11">
    <location>
        <begin position="261"/>
        <end position="280"/>
    </location>
</feature>
<dbReference type="PROSITE" id="PS00649">
    <property type="entry name" value="G_PROTEIN_RECEP_F2_1"/>
    <property type="match status" value="2"/>
</dbReference>
<feature type="domain" description="G-protein coupled receptors family 2 profile 2" evidence="13">
    <location>
        <begin position="224"/>
        <end position="474"/>
    </location>
</feature>
<evidence type="ECO:0000259" key="12">
    <source>
        <dbReference type="PROSITE" id="PS50227"/>
    </source>
</evidence>
<dbReference type="InterPro" id="IPR000832">
    <property type="entry name" value="GPCR_2_secretin-like"/>
</dbReference>
<sequence>MPSLDDRIVVNQLNEHINCTTLHIEYRKALGENYQTLCPADFDGVSCWPPTWPGNESTHLCPQYFKQVNVSRKCTAAGVWEPLQNWTYSACGLLQNHVEGLQRLYAMLRAPGAGAPVKWYLHQRHAECLDRINKAQPPAFVRQGEFSSVCPMTFDGWSCWDYTLPGITAVSTCPKYITGFDSTRFALRKCTENGTWFRHPDTGKPWSNYTTCVDVEDLQFRQIVNTLYISGYSISFVALILSLLLFTCFKTLKCTRIAIHVQLFTSFALNNLMWIIWYYFVVGDLGTVEKNSLWCQGLHILLQYLMVSNYAWMFCEGMHLHLALVVVFVKDDVVMRWFYAVGWVLPALLATVYALVRAYGVEETERCWMEDSHSTWLLTAPVLLSMLANLFFLINVVRVLLTKLHPRSSNPAPRGMRKAVRATLILMPLFGIHHILIPFRPEPRAAGETLYQIFSAFVVSLQGFCVACLFCFANVDVHSAIRAYIRHLRRLRANPYAPSTAPSNTNTREACVGI</sequence>
<gene>
    <name evidence="14" type="ORF">CLODIP_2_CD06292</name>
</gene>
<dbReference type="EMBL" id="CADEPI010000076">
    <property type="protein sequence ID" value="CAB3372772.1"/>
    <property type="molecule type" value="Genomic_DNA"/>
</dbReference>
<dbReference type="SMART" id="SM00008">
    <property type="entry name" value="HormR"/>
    <property type="match status" value="2"/>
</dbReference>
<feature type="domain" description="G-protein coupled receptors family 2 profile 1" evidence="12">
    <location>
        <begin position="18"/>
        <end position="95"/>
    </location>
</feature>
<dbReference type="Proteomes" id="UP000494165">
    <property type="component" value="Unassembled WGS sequence"/>
</dbReference>
<dbReference type="GO" id="GO:0005886">
    <property type="term" value="C:plasma membrane"/>
    <property type="evidence" value="ECO:0007669"/>
    <property type="project" value="UniProtKB-SubCell"/>
</dbReference>
<dbReference type="Pfam" id="PF00002">
    <property type="entry name" value="7tm_2"/>
    <property type="match status" value="1"/>
</dbReference>
<dbReference type="Pfam" id="PF02793">
    <property type="entry name" value="HRM"/>
    <property type="match status" value="2"/>
</dbReference>
<feature type="transmembrane region" description="Helical" evidence="11">
    <location>
        <begin position="227"/>
        <end position="249"/>
    </location>
</feature>
<feature type="transmembrane region" description="Helical" evidence="11">
    <location>
        <begin position="422"/>
        <end position="439"/>
    </location>
</feature>
<dbReference type="InterPro" id="IPR017981">
    <property type="entry name" value="GPCR_2-like_7TM"/>
</dbReference>
<evidence type="ECO:0000256" key="1">
    <source>
        <dbReference type="ARBA" id="ARBA00004651"/>
    </source>
</evidence>
<dbReference type="OrthoDB" id="16753at2759"/>
<evidence type="ECO:0000256" key="9">
    <source>
        <dbReference type="ARBA" id="ARBA00023180"/>
    </source>
</evidence>
<dbReference type="InterPro" id="IPR036445">
    <property type="entry name" value="GPCR_2_extracell_dom_sf"/>
</dbReference>
<dbReference type="PROSITE" id="PS50261">
    <property type="entry name" value="G_PROTEIN_RECEP_F2_4"/>
    <property type="match status" value="1"/>
</dbReference>
<dbReference type="PRINTS" id="PR00249">
    <property type="entry name" value="GPCRSECRETIN"/>
</dbReference>
<feature type="transmembrane region" description="Helical" evidence="11">
    <location>
        <begin position="451"/>
        <end position="472"/>
    </location>
</feature>
<evidence type="ECO:0000256" key="6">
    <source>
        <dbReference type="ARBA" id="ARBA00023040"/>
    </source>
</evidence>
<dbReference type="PANTHER" id="PTHR45620:SF43">
    <property type="entry name" value="HECTOR, ISOFORM A"/>
    <property type="match status" value="1"/>
</dbReference>
<keyword evidence="6" id="KW-0297">G-protein coupled receptor</keyword>
<dbReference type="CDD" id="cd15260">
    <property type="entry name" value="7tmB1_NPR_B4_insect-like"/>
    <property type="match status" value="1"/>
</dbReference>
<dbReference type="PANTHER" id="PTHR45620">
    <property type="entry name" value="PDF RECEPTOR-LIKE PROTEIN-RELATED"/>
    <property type="match status" value="1"/>
</dbReference>
<feature type="domain" description="G-protein coupled receptors family 2 profile 1" evidence="12">
    <location>
        <begin position="127"/>
        <end position="216"/>
    </location>
</feature>
<evidence type="ECO:0000256" key="2">
    <source>
        <dbReference type="ARBA" id="ARBA00005314"/>
    </source>
</evidence>
<keyword evidence="9" id="KW-0325">Glycoprotein</keyword>
<dbReference type="SUPFAM" id="SSF81321">
    <property type="entry name" value="Family A G protein-coupled receptor-like"/>
    <property type="match status" value="1"/>
</dbReference>
<evidence type="ECO:0000256" key="4">
    <source>
        <dbReference type="ARBA" id="ARBA00022692"/>
    </source>
</evidence>
<dbReference type="AlphaFoldDB" id="A0A8S1CXC6"/>
<dbReference type="GO" id="GO:0008528">
    <property type="term" value="F:G protein-coupled peptide receptor activity"/>
    <property type="evidence" value="ECO:0007669"/>
    <property type="project" value="TreeGrafter"/>
</dbReference>
<evidence type="ECO:0000256" key="5">
    <source>
        <dbReference type="ARBA" id="ARBA00022989"/>
    </source>
</evidence>
<feature type="transmembrane region" description="Helical" evidence="11">
    <location>
        <begin position="336"/>
        <end position="356"/>
    </location>
</feature>
<dbReference type="InterPro" id="IPR050332">
    <property type="entry name" value="GPCR_2"/>
</dbReference>